<keyword evidence="2" id="KW-1185">Reference proteome</keyword>
<dbReference type="AlphaFoldDB" id="A0A165RVI7"/>
<dbReference type="OrthoDB" id="73875at2759"/>
<dbReference type="InParanoid" id="A0A165RVI7"/>
<protein>
    <submittedName>
        <fullName evidence="1">Uncharacterized protein</fullName>
    </submittedName>
</protein>
<gene>
    <name evidence="1" type="ORF">NEOLEDRAFT_1207544</name>
</gene>
<proteinExistence type="predicted"/>
<reference evidence="1 2" key="1">
    <citation type="journal article" date="2016" name="Mol. Biol. Evol.">
        <title>Comparative Genomics of Early-Diverging Mushroom-Forming Fungi Provides Insights into the Origins of Lignocellulose Decay Capabilities.</title>
        <authorList>
            <person name="Nagy L.G."/>
            <person name="Riley R."/>
            <person name="Tritt A."/>
            <person name="Adam C."/>
            <person name="Daum C."/>
            <person name="Floudas D."/>
            <person name="Sun H."/>
            <person name="Yadav J.S."/>
            <person name="Pangilinan J."/>
            <person name="Larsson K.H."/>
            <person name="Matsuura K."/>
            <person name="Barry K."/>
            <person name="Labutti K."/>
            <person name="Kuo R."/>
            <person name="Ohm R.A."/>
            <person name="Bhattacharya S.S."/>
            <person name="Shirouzu T."/>
            <person name="Yoshinaga Y."/>
            <person name="Martin F.M."/>
            <person name="Grigoriev I.V."/>
            <person name="Hibbett D.S."/>
        </authorList>
    </citation>
    <scope>NUCLEOTIDE SEQUENCE [LARGE SCALE GENOMIC DNA]</scope>
    <source>
        <strain evidence="1 2">HHB14362 ss-1</strain>
    </source>
</reference>
<sequence length="482" mass="52167">MVNTRKMLDIGLFITGNPVGHGVAKFSSGYDLQGTWSHSESVPVDSGFLHYDLQIWGPKERVLEMKNLILTNKTSEITQLDGKFDNDDPIYYTLVARSLSESNNSPHAPVIRPMEMHSDNGAPDFRTFMNDTLSAFAWSFNHSYDIPVEPFKLSGSLNLAHERFSCPGSDVAPEGSLDVDIQASADVKLGWGIVLAGRLWPARVDEIGVFLRPDFDIDGVLNVIAKADGTFNVGPFPIFSYLPGGLHIPGILTIGPLFQVKVRAIITPSTNLDATIGLGYKSPARNLFFPHRQDVNEQGPIEKKHTPLRVAVAQGGVGNIEAHLIPTVTFGISALGGLAEALVYWNVDGSSTLSLTPSSHETCVDLKAGVRLGMGAVGNLPHIGNSGNGTWVEVSQELAKWGWDLYEDCISAENHLNRATVSSEPQMVLSGDGPSALGDVHLLDQDEISGQLTCLPADIHDPQDVFNGILEGTRQMLSYESS</sequence>
<organism evidence="1 2">
    <name type="scientific">Neolentinus lepideus HHB14362 ss-1</name>
    <dbReference type="NCBI Taxonomy" id="1314782"/>
    <lineage>
        <taxon>Eukaryota</taxon>
        <taxon>Fungi</taxon>
        <taxon>Dikarya</taxon>
        <taxon>Basidiomycota</taxon>
        <taxon>Agaricomycotina</taxon>
        <taxon>Agaricomycetes</taxon>
        <taxon>Gloeophyllales</taxon>
        <taxon>Gloeophyllaceae</taxon>
        <taxon>Neolentinus</taxon>
    </lineage>
</organism>
<dbReference type="EMBL" id="KV425578">
    <property type="protein sequence ID" value="KZT24324.1"/>
    <property type="molecule type" value="Genomic_DNA"/>
</dbReference>
<accession>A0A165RVI7</accession>
<name>A0A165RVI7_9AGAM</name>
<dbReference type="Proteomes" id="UP000076761">
    <property type="component" value="Unassembled WGS sequence"/>
</dbReference>
<evidence type="ECO:0000313" key="2">
    <source>
        <dbReference type="Proteomes" id="UP000076761"/>
    </source>
</evidence>
<evidence type="ECO:0000313" key="1">
    <source>
        <dbReference type="EMBL" id="KZT24324.1"/>
    </source>
</evidence>